<name>A0ABZ1WKW8_9ACTN</name>
<protein>
    <submittedName>
        <fullName evidence="2">Uncharacterized protein</fullName>
    </submittedName>
</protein>
<reference evidence="2 3" key="1">
    <citation type="submission" date="2022-10" db="EMBL/GenBank/DDBJ databases">
        <title>The complete genomes of actinobacterial strains from the NBC collection.</title>
        <authorList>
            <person name="Joergensen T.S."/>
            <person name="Alvarez Arevalo M."/>
            <person name="Sterndorff E.B."/>
            <person name="Faurdal D."/>
            <person name="Vuksanovic O."/>
            <person name="Mourched A.-S."/>
            <person name="Charusanti P."/>
            <person name="Shaw S."/>
            <person name="Blin K."/>
            <person name="Weber T."/>
        </authorList>
    </citation>
    <scope>NUCLEOTIDE SEQUENCE [LARGE SCALE GENOMIC DNA]</scope>
    <source>
        <strain evidence="2 3">NBC_01247</strain>
    </source>
</reference>
<accession>A0ABZ1WKW8</accession>
<keyword evidence="3" id="KW-1185">Reference proteome</keyword>
<dbReference type="RefSeq" id="WP_329492655.1">
    <property type="nucleotide sequence ID" value="NZ_CP108460.1"/>
</dbReference>
<gene>
    <name evidence="1" type="ORF">OG469_00085</name>
    <name evidence="2" type="ORF">OG469_40935</name>
</gene>
<organism evidence="2 3">
    <name type="scientific">Kitasatospora herbaricolor</name>
    <dbReference type="NCBI Taxonomy" id="68217"/>
    <lineage>
        <taxon>Bacteria</taxon>
        <taxon>Bacillati</taxon>
        <taxon>Actinomycetota</taxon>
        <taxon>Actinomycetes</taxon>
        <taxon>Kitasatosporales</taxon>
        <taxon>Streptomycetaceae</taxon>
        <taxon>Kitasatospora</taxon>
    </lineage>
</organism>
<dbReference type="Proteomes" id="UP001432014">
    <property type="component" value="Chromosome"/>
</dbReference>
<proteinExistence type="predicted"/>
<evidence type="ECO:0000313" key="3">
    <source>
        <dbReference type="Proteomes" id="UP001432014"/>
    </source>
</evidence>
<evidence type="ECO:0000313" key="2">
    <source>
        <dbReference type="EMBL" id="WUS61309.1"/>
    </source>
</evidence>
<dbReference type="EMBL" id="CP108482">
    <property type="protein sequence ID" value="WUS54037.1"/>
    <property type="molecule type" value="Genomic_DNA"/>
</dbReference>
<evidence type="ECO:0000313" key="1">
    <source>
        <dbReference type="EMBL" id="WUS54037.1"/>
    </source>
</evidence>
<dbReference type="EMBL" id="CP108482">
    <property type="protein sequence ID" value="WUS61309.1"/>
    <property type="molecule type" value="Genomic_DNA"/>
</dbReference>
<sequence>MLLELTHSRNLTWTCTAKALYAVTGGRIYLTASTIGGIGRGTVEVTPELVAGFAGLLGIPARDLAALGGVRLPDDLPPLHPQAADVAAVIWEARRLTTAQLEEVHLTSRHLAGR</sequence>